<evidence type="ECO:0000313" key="2">
    <source>
        <dbReference type="Proteomes" id="UP000031258"/>
    </source>
</evidence>
<proteinExistence type="predicted"/>
<protein>
    <submittedName>
        <fullName evidence="1">Uncharacterized protein</fullName>
    </submittedName>
</protein>
<reference evidence="1 2" key="1">
    <citation type="submission" date="2014-11" db="EMBL/GenBank/DDBJ databases">
        <title>A Rickettsiales Symbiont of Amoebae With Ancient Features.</title>
        <authorList>
            <person name="Schulz F."/>
            <person name="Martijn J."/>
            <person name="Wascher F."/>
            <person name="Kostanjsek R."/>
            <person name="Ettema T.J."/>
            <person name="Horn M."/>
        </authorList>
    </citation>
    <scope>NUCLEOTIDE SEQUENCE [LARGE SCALE GENOMIC DNA]</scope>
    <source>
        <strain evidence="1 2">UWC36</strain>
    </source>
</reference>
<dbReference type="EMBL" id="JSWE01000092">
    <property type="protein sequence ID" value="KIE05660.1"/>
    <property type="molecule type" value="Genomic_DNA"/>
</dbReference>
<dbReference type="OrthoDB" id="9818107at2"/>
<sequence>MKNDNKEMKGRIKSPFKEIKPIPPKSITPQEELLTFDPGYVDNIKILRNGANEDKIDFKEVYWAVRGMLEHAVHEFNNKKGFIQIDFAEVGGKLGKSRSNDANRYRYAYNYMRNNDLCLTTAKDILNAAVQSIFHERELKINCEYDFDKPGNTVYGLELISENGRIIKEPVFSKDDLMQKIQQITKINYLLDQIEKHEAAIGNCIKDIKNVIGDNRKKSPQALVSGIREIAEKYAKEQQVTPQEMEEIYNKAAQISKNAIKMDASVNNIVIRLMDNIKDLVCSIFGKSAEQKVDKVFAELKQELKGKQPEEQSKGSGRG</sequence>
<keyword evidence="2" id="KW-1185">Reference proteome</keyword>
<dbReference type="STRING" id="86105.NF27_DP02040"/>
<evidence type="ECO:0000313" key="1">
    <source>
        <dbReference type="EMBL" id="KIE05660.1"/>
    </source>
</evidence>
<comment type="caution">
    <text evidence="1">The sequence shown here is derived from an EMBL/GenBank/DDBJ whole genome shotgun (WGS) entry which is preliminary data.</text>
</comment>
<accession>A0A0C1R039</accession>
<organism evidence="1 2">
    <name type="scientific">Candidatus Jidaibacter acanthamoebae</name>
    <dbReference type="NCBI Taxonomy" id="86105"/>
    <lineage>
        <taxon>Bacteria</taxon>
        <taxon>Pseudomonadati</taxon>
        <taxon>Pseudomonadota</taxon>
        <taxon>Alphaproteobacteria</taxon>
        <taxon>Rickettsiales</taxon>
        <taxon>Candidatus Midichloriaceae</taxon>
        <taxon>Candidatus Jidaibacter</taxon>
    </lineage>
</organism>
<gene>
    <name evidence="1" type="ORF">NF27_DP02040</name>
</gene>
<name>A0A0C1R039_9RICK</name>
<dbReference type="Proteomes" id="UP000031258">
    <property type="component" value="Unassembled WGS sequence"/>
</dbReference>
<dbReference type="RefSeq" id="WP_039455956.1">
    <property type="nucleotide sequence ID" value="NZ_JSWE01000092.1"/>
</dbReference>
<dbReference type="AlphaFoldDB" id="A0A0C1R039"/>